<keyword evidence="2" id="KW-1185">Reference proteome</keyword>
<gene>
    <name evidence="1" type="ORF">JD79_04373</name>
</gene>
<reference evidence="2" key="1">
    <citation type="submission" date="2018-05" db="EMBL/GenBank/DDBJ databases">
        <authorList>
            <person name="Klenk H.-P."/>
            <person name="Huntemann M."/>
            <person name="Clum A."/>
            <person name="Pillay M."/>
            <person name="Palaniappan K."/>
            <person name="Varghese N."/>
            <person name="Mikhailova N."/>
            <person name="Stamatis D."/>
            <person name="Reddy T."/>
            <person name="Daum C."/>
            <person name="Shapiro N."/>
            <person name="Ivanova N."/>
            <person name="Kyrpides N."/>
            <person name="Woyke T."/>
        </authorList>
    </citation>
    <scope>NUCLEOTIDE SEQUENCE [LARGE SCALE GENOMIC DNA]</scope>
    <source>
        <strain evidence="2">DSM 45417</strain>
    </source>
</reference>
<keyword evidence="1" id="KW-0255">Endonuclease</keyword>
<dbReference type="EMBL" id="QGTX01000001">
    <property type="protein sequence ID" value="PWW25175.1"/>
    <property type="molecule type" value="Genomic_DNA"/>
</dbReference>
<comment type="caution">
    <text evidence="1">The sequence shown here is derived from an EMBL/GenBank/DDBJ whole genome shotgun (WGS) entry which is preliminary data.</text>
</comment>
<evidence type="ECO:0000313" key="1">
    <source>
        <dbReference type="EMBL" id="PWW25175.1"/>
    </source>
</evidence>
<proteinExistence type="predicted"/>
<dbReference type="GO" id="GO:0004519">
    <property type="term" value="F:endonuclease activity"/>
    <property type="evidence" value="ECO:0007669"/>
    <property type="project" value="UniProtKB-KW"/>
</dbReference>
<dbReference type="AlphaFoldDB" id="A0A317QSQ3"/>
<dbReference type="PANTHER" id="PTHR38733">
    <property type="entry name" value="PROTEIN MCRC"/>
    <property type="match status" value="1"/>
</dbReference>
<dbReference type="Proteomes" id="UP000246661">
    <property type="component" value="Unassembled WGS sequence"/>
</dbReference>
<dbReference type="Pfam" id="PF10117">
    <property type="entry name" value="McrBC"/>
    <property type="match status" value="1"/>
</dbReference>
<dbReference type="OrthoDB" id="5148566at2"/>
<sequence length="404" mass="43752">MLELREYETRTVALTPQQAVKLARLTRGARTDSAEPRVIQQVTPSSQPGHYDVQPGPFVGRFTLRSGLTVDIASRFPFTDLLEVLRIAARHPTVLHETATPFHAGRGLLDLIATAFARELRGIVGFGLAKAYVTRTFTRPPYPGVPDATAHLARHLGRPDRLITRARRQTVDIPANQVLAATHRTLVSQTYKDPQLTVRLRALAPALTGITAVADPQSLLDLARRTMPGRYREAMGLAALILSGCSTLPAGSDAGGVSVLFNMTKVWESFVHAALAPTLPPGHQLAVQHPVILSTDGTNIAAAADLVELGPDRSPVALYDAKYKPWGAKPSTDEIYQVVTYAYRLGLRTATLVYPGRGEHSEVGIGWYRVRTIGLAVLTPRVPPVPAPAPLLRDGRGAQRRAVS</sequence>
<dbReference type="PANTHER" id="PTHR38733:SF1">
    <property type="entry name" value="TYPE IV METHYL-DIRECTED RESTRICTION ENZYME ECOKMCRBC"/>
    <property type="match status" value="1"/>
</dbReference>
<dbReference type="RefSeq" id="WP_110007184.1">
    <property type="nucleotide sequence ID" value="NZ_QGTX01000001.1"/>
</dbReference>
<keyword evidence="1" id="KW-0540">Nuclease</keyword>
<dbReference type="InterPro" id="IPR019292">
    <property type="entry name" value="McrC"/>
</dbReference>
<organism evidence="1 2">
    <name type="scientific">Geodermatophilus normandii</name>
    <dbReference type="NCBI Taxonomy" id="1137989"/>
    <lineage>
        <taxon>Bacteria</taxon>
        <taxon>Bacillati</taxon>
        <taxon>Actinomycetota</taxon>
        <taxon>Actinomycetes</taxon>
        <taxon>Geodermatophilales</taxon>
        <taxon>Geodermatophilaceae</taxon>
        <taxon>Geodermatophilus</taxon>
    </lineage>
</organism>
<evidence type="ECO:0000313" key="2">
    <source>
        <dbReference type="Proteomes" id="UP000246661"/>
    </source>
</evidence>
<keyword evidence="1" id="KW-0378">Hydrolase</keyword>
<protein>
    <submittedName>
        <fullName evidence="1">5-methylcytosine-specific restriction endonuclease McrBC regulatory subunit McrC</fullName>
    </submittedName>
</protein>
<accession>A0A317QSQ3</accession>
<name>A0A317QSQ3_9ACTN</name>